<gene>
    <name evidence="2" type="ORF">LCGC14_0146660</name>
</gene>
<protein>
    <submittedName>
        <fullName evidence="2">Uncharacterized protein</fullName>
    </submittedName>
</protein>
<dbReference type="AlphaFoldDB" id="A0A0F9V3I5"/>
<proteinExistence type="predicted"/>
<evidence type="ECO:0000256" key="1">
    <source>
        <dbReference type="SAM" id="MobiDB-lite"/>
    </source>
</evidence>
<name>A0A0F9V3I5_9ZZZZ</name>
<dbReference type="EMBL" id="LAZR01000051">
    <property type="protein sequence ID" value="KKN98554.1"/>
    <property type="molecule type" value="Genomic_DNA"/>
</dbReference>
<feature type="compositionally biased region" description="Basic and acidic residues" evidence="1">
    <location>
        <begin position="67"/>
        <end position="81"/>
    </location>
</feature>
<comment type="caution">
    <text evidence="2">The sequence shown here is derived from an EMBL/GenBank/DDBJ whole genome shotgun (WGS) entry which is preliminary data.</text>
</comment>
<reference evidence="2" key="1">
    <citation type="journal article" date="2015" name="Nature">
        <title>Complex archaea that bridge the gap between prokaryotes and eukaryotes.</title>
        <authorList>
            <person name="Spang A."/>
            <person name="Saw J.H."/>
            <person name="Jorgensen S.L."/>
            <person name="Zaremba-Niedzwiedzka K."/>
            <person name="Martijn J."/>
            <person name="Lind A.E."/>
            <person name="van Eijk R."/>
            <person name="Schleper C."/>
            <person name="Guy L."/>
            <person name="Ettema T.J."/>
        </authorList>
    </citation>
    <scope>NUCLEOTIDE SEQUENCE</scope>
</reference>
<accession>A0A0F9V3I5</accession>
<feature type="region of interest" description="Disordered" evidence="1">
    <location>
        <begin position="59"/>
        <end position="84"/>
    </location>
</feature>
<sequence length="99" mass="11632">MKKVVVPLTQQQLDFLHRKANELQTEAPDITVEDIIRALVDRYRLVTRDIVELGDDYSEIDEDAESEERQILEDSREDNPPLKHNIRTLDLSNFLSKKR</sequence>
<evidence type="ECO:0000313" key="2">
    <source>
        <dbReference type="EMBL" id="KKN98554.1"/>
    </source>
</evidence>
<organism evidence="2">
    <name type="scientific">marine sediment metagenome</name>
    <dbReference type="NCBI Taxonomy" id="412755"/>
    <lineage>
        <taxon>unclassified sequences</taxon>
        <taxon>metagenomes</taxon>
        <taxon>ecological metagenomes</taxon>
    </lineage>
</organism>